<sequence length="125" mass="13943">MLKYESNNDDPEGENPTLDDEASVAYELFDGDGRRVGRTKGVGRMLYQREDGGFVAYFSEEITLHDGTVVRTGGLVDDTRLTRGEQATIQAVAVAGPFKGAVGFRQFRPVVPHKEYQSNIVLYRR</sequence>
<evidence type="ECO:0000259" key="2">
    <source>
        <dbReference type="Pfam" id="PF18678"/>
    </source>
</evidence>
<keyword evidence="4" id="KW-1185">Reference proteome</keyword>
<protein>
    <recommendedName>
        <fullName evidence="2">Allene oxide cyclase barrel-like domain-containing protein</fullName>
    </recommendedName>
</protein>
<accession>A0A5Q0HE08</accession>
<proteinExistence type="predicted"/>
<dbReference type="GO" id="GO:0017000">
    <property type="term" value="P:antibiotic biosynthetic process"/>
    <property type="evidence" value="ECO:0007669"/>
    <property type="project" value="InterPro"/>
</dbReference>
<reference evidence="4" key="1">
    <citation type="journal article" date="2021" name="Curr. Microbiol.">
        <title>Complete genome of nocamycin-producing strain Saccharothrix syringae NRRL B-16468 reveals the biosynthetic potential for secondary metabolites.</title>
        <authorList>
            <person name="Mo X."/>
            <person name="Yang S."/>
        </authorList>
    </citation>
    <scope>NUCLEOTIDE SEQUENCE [LARGE SCALE GENOMIC DNA]</scope>
    <source>
        <strain evidence="4">ATCC 51364 / DSM 43886 / JCM 6844 / KCTC 9398 / NBRC 14523 / NRRL B-16468 / INA 2240</strain>
    </source>
</reference>
<dbReference type="AlphaFoldDB" id="A0A5Q0HE08"/>
<evidence type="ECO:0000313" key="4">
    <source>
        <dbReference type="Proteomes" id="UP000325787"/>
    </source>
</evidence>
<name>A0A5Q0HE08_SACSY</name>
<organism evidence="3 4">
    <name type="scientific">Saccharothrix syringae</name>
    <name type="common">Nocardiopsis syringae</name>
    <dbReference type="NCBI Taxonomy" id="103733"/>
    <lineage>
        <taxon>Bacteria</taxon>
        <taxon>Bacillati</taxon>
        <taxon>Actinomycetota</taxon>
        <taxon>Actinomycetes</taxon>
        <taxon>Pseudonocardiales</taxon>
        <taxon>Pseudonocardiaceae</taxon>
        <taxon>Saccharothrix</taxon>
    </lineage>
</organism>
<dbReference type="EMBL" id="CP034550">
    <property type="protein sequence ID" value="QFZ24339.1"/>
    <property type="molecule type" value="Genomic_DNA"/>
</dbReference>
<feature type="compositionally biased region" description="Acidic residues" evidence="1">
    <location>
        <begin position="7"/>
        <end position="21"/>
    </location>
</feature>
<dbReference type="InterPro" id="IPR041013">
    <property type="entry name" value="AOC-like"/>
</dbReference>
<dbReference type="Proteomes" id="UP000325787">
    <property type="component" value="Chromosome"/>
</dbReference>
<dbReference type="OrthoDB" id="3694417at2"/>
<dbReference type="KEGG" id="ssyi:EKG83_18760"/>
<dbReference type="Pfam" id="PF18678">
    <property type="entry name" value="AOC_like"/>
    <property type="match status" value="1"/>
</dbReference>
<dbReference type="GO" id="GO:0016853">
    <property type="term" value="F:isomerase activity"/>
    <property type="evidence" value="ECO:0007669"/>
    <property type="project" value="InterPro"/>
</dbReference>
<evidence type="ECO:0000256" key="1">
    <source>
        <dbReference type="SAM" id="MobiDB-lite"/>
    </source>
</evidence>
<feature type="region of interest" description="Disordered" evidence="1">
    <location>
        <begin position="1"/>
        <end position="21"/>
    </location>
</feature>
<feature type="domain" description="Allene oxide cyclase barrel-like" evidence="2">
    <location>
        <begin position="2"/>
        <end position="122"/>
    </location>
</feature>
<evidence type="ECO:0000313" key="3">
    <source>
        <dbReference type="EMBL" id="QFZ24339.1"/>
    </source>
</evidence>
<gene>
    <name evidence="3" type="ORF">EKG83_18760</name>
</gene>